<gene>
    <name evidence="14" type="primary">LOC113863498</name>
</gene>
<accession>A0A8B8L998</accession>
<dbReference type="InterPro" id="IPR032675">
    <property type="entry name" value="LRR_dom_sf"/>
</dbReference>
<evidence type="ECO:0000256" key="3">
    <source>
        <dbReference type="ARBA" id="ARBA00022475"/>
    </source>
</evidence>
<dbReference type="GO" id="GO:0005886">
    <property type="term" value="C:plasma membrane"/>
    <property type="evidence" value="ECO:0007669"/>
    <property type="project" value="UniProtKB-SubCell"/>
</dbReference>
<organism evidence="13 14">
    <name type="scientific">Abrus precatorius</name>
    <name type="common">Indian licorice</name>
    <name type="synonym">Glycine abrus</name>
    <dbReference type="NCBI Taxonomy" id="3816"/>
    <lineage>
        <taxon>Eukaryota</taxon>
        <taxon>Viridiplantae</taxon>
        <taxon>Streptophyta</taxon>
        <taxon>Embryophyta</taxon>
        <taxon>Tracheophyta</taxon>
        <taxon>Spermatophyta</taxon>
        <taxon>Magnoliopsida</taxon>
        <taxon>eudicotyledons</taxon>
        <taxon>Gunneridae</taxon>
        <taxon>Pentapetalae</taxon>
        <taxon>rosids</taxon>
        <taxon>fabids</taxon>
        <taxon>Fabales</taxon>
        <taxon>Fabaceae</taxon>
        <taxon>Papilionoideae</taxon>
        <taxon>50 kb inversion clade</taxon>
        <taxon>NPAAA clade</taxon>
        <taxon>indigoferoid/millettioid clade</taxon>
        <taxon>Abreae</taxon>
        <taxon>Abrus</taxon>
    </lineage>
</organism>
<evidence type="ECO:0000256" key="10">
    <source>
        <dbReference type="SAM" id="Phobius"/>
    </source>
</evidence>
<evidence type="ECO:0000256" key="8">
    <source>
        <dbReference type="ARBA" id="ARBA00023136"/>
    </source>
</evidence>
<dbReference type="KEGG" id="aprc:113863498"/>
<reference evidence="13" key="1">
    <citation type="journal article" date="2019" name="Toxins">
        <title>Detection of Abrin-Like and Prepropulchellin-Like Toxin Genes and Transcripts Using Whole Genome Sequencing and Full-Length Transcript Sequencing of Abrus precatorius.</title>
        <authorList>
            <person name="Hovde B.T."/>
            <person name="Daligault H.E."/>
            <person name="Hanschen E.R."/>
            <person name="Kunde Y.A."/>
            <person name="Johnson M.B."/>
            <person name="Starkenburg S.R."/>
            <person name="Johnson S.L."/>
        </authorList>
    </citation>
    <scope>NUCLEOTIDE SEQUENCE [LARGE SCALE GENOMIC DNA]</scope>
</reference>
<keyword evidence="6" id="KW-0677">Repeat</keyword>
<evidence type="ECO:0000313" key="14">
    <source>
        <dbReference type="RefSeq" id="XP_027352901.1"/>
    </source>
</evidence>
<dbReference type="Pfam" id="PF13516">
    <property type="entry name" value="LRR_6"/>
    <property type="match status" value="2"/>
</dbReference>
<feature type="transmembrane region" description="Helical" evidence="10">
    <location>
        <begin position="1132"/>
        <end position="1156"/>
    </location>
</feature>
<dbReference type="GeneID" id="113863498"/>
<dbReference type="Pfam" id="PF13855">
    <property type="entry name" value="LRR_8"/>
    <property type="match status" value="4"/>
</dbReference>
<dbReference type="PROSITE" id="PS51450">
    <property type="entry name" value="LRR"/>
    <property type="match status" value="3"/>
</dbReference>
<evidence type="ECO:0000256" key="6">
    <source>
        <dbReference type="ARBA" id="ARBA00022737"/>
    </source>
</evidence>
<dbReference type="AlphaFoldDB" id="A0A8B8L998"/>
<comment type="subcellular location">
    <subcellularLocation>
        <location evidence="1">Cell membrane</location>
        <topology evidence="1">Single-pass type I membrane protein</topology>
    </subcellularLocation>
</comment>
<dbReference type="SMART" id="SM00368">
    <property type="entry name" value="LRR_RI"/>
    <property type="match status" value="2"/>
</dbReference>
<evidence type="ECO:0000256" key="5">
    <source>
        <dbReference type="ARBA" id="ARBA00022692"/>
    </source>
</evidence>
<evidence type="ECO:0000256" key="1">
    <source>
        <dbReference type="ARBA" id="ARBA00004251"/>
    </source>
</evidence>
<evidence type="ECO:0000313" key="13">
    <source>
        <dbReference type="Proteomes" id="UP000694853"/>
    </source>
</evidence>
<evidence type="ECO:0000256" key="7">
    <source>
        <dbReference type="ARBA" id="ARBA00022989"/>
    </source>
</evidence>
<dbReference type="InterPro" id="IPR013210">
    <property type="entry name" value="LRR_N_plant-typ"/>
</dbReference>
<comment type="similarity">
    <text evidence="2">Belongs to the RLP family.</text>
</comment>
<keyword evidence="13" id="KW-1185">Reference proteome</keyword>
<dbReference type="FunFam" id="3.80.10.10:FF:000213">
    <property type="entry name" value="Tyrosine-sulfated glycopeptide receptor 1"/>
    <property type="match status" value="1"/>
</dbReference>
<keyword evidence="7 10" id="KW-1133">Transmembrane helix</keyword>
<evidence type="ECO:0000256" key="9">
    <source>
        <dbReference type="ARBA" id="ARBA00023180"/>
    </source>
</evidence>
<dbReference type="FunFam" id="3.80.10.10:FF:000095">
    <property type="entry name" value="LRR receptor-like serine/threonine-protein kinase GSO1"/>
    <property type="match status" value="1"/>
</dbReference>
<sequence length="1183" mass="132290">MKLKNVGVFLLISVLFEAMCCEGCWNLEREALLGINFRFNFPFSWHWNSTDCCQWEGVECNATTKRVAKLNLYDLWMSDEDSQHNWYLNYSDFIVFKDLKSLNLSSNSILGCAESAGLENLEVIDLGYNDLNNTTSVLSCLDGLSSLKSLYLPLNRFDVTLIHVFETLSSKMPNLEVLDISGNNFFSNELLLSLGGFVSLKKLYLSGIGLDSDLHIQGLCSMLKNLEVLDLSNNNFNDSDIAFALSGLSSLKSLNLGYNQITLRSILNIPKLRSLEILDLAGNQLNESILWPQDNDGFSWPTNLQVLGLGSNSFSHKILSSLSGLGRLKFLDLNTNQLEGSVDIRGLLALTSLEILDLSDNGINNFVVHQGSKGLSKLDVLVLDNNEINGSKLRESLQAFSSIRVLSMMENEYIGTIVAGDFRDLSNLEHLALDFNYNLDNEFLRSIGELTSLKTLSLLQCEINGTLPPADWSKLAKLEELDLSSNKFEGPLPSSFVNMTSLRMLELSNNHFTGNFDSNLASFTSLEYFGFTENQFEFPISFTPFAYHSNLKFIYGEGNKVILDSHPSLQTWIPKFQLQVLSLSSTTKTNSLPLPNFLLYQNNLTSLDFTSCRLEGEFPHWLLENNTKMTELLVRNCSFSGTFQIPSHPLLNVRRIDVSDNFIIGQIPSNNISSILPNLQFLNLSGNQIQGSIPDEFGQMNILNTLDLSDNNLSGKIPPNISGDRSLLRFLKLSNNKLDGPVFENLKFLEQLYLDGNSLSGSIPSGFFDMTLEYVDISNNHLVGKLPSVVRNWAYLETLSLSNNRLEGSIPPSLAELDFLVYLDISHNNLTGSVPSFVNSSLSYIHLSNNRLSGLSKSMFSKNSYIVMLDLSYNEITGSITEMIQDLVNARLNILIMKGNQFTGHLPQQICQLVDLSILDLSFNNFSGAIPNCLGKMPFENDDLNAAIYGYLRGEHANAGILIPNIHEKANFTTKKMPYTYTGSILAFMSGIDLSHNKLNGSIPFELGNLTKVRALNLSHNDLNGQIPSTFSNLVQIESLDLSFNKLSGQIPTQLNRLTFLAVFIVAHNNLSGETPERKGQFMTFDESSYEGNPFLCGPPLTRSCYPYEQPHVASSNNSYVDDGDKDSLVDMYVFCISFVISYTSVLLVIAGTLYINPHWRRAWFYYIEQVSTNCHDFIKQHL</sequence>
<dbReference type="Pfam" id="PF08263">
    <property type="entry name" value="LRRNT_2"/>
    <property type="match status" value="1"/>
</dbReference>
<keyword evidence="9" id="KW-0325">Glycoprotein</keyword>
<name>A0A8B8L998_ABRPR</name>
<protein>
    <submittedName>
        <fullName evidence="14">Receptor like protein 21-like</fullName>
    </submittedName>
</protein>
<feature type="chain" id="PRO_5034505434" evidence="11">
    <location>
        <begin position="24"/>
        <end position="1183"/>
    </location>
</feature>
<dbReference type="Pfam" id="PF00560">
    <property type="entry name" value="LRR_1"/>
    <property type="match status" value="7"/>
</dbReference>
<keyword evidence="8 10" id="KW-0472">Membrane</keyword>
<dbReference type="InterPro" id="IPR003591">
    <property type="entry name" value="Leu-rich_rpt_typical-subtyp"/>
</dbReference>
<dbReference type="Gene3D" id="3.80.10.10">
    <property type="entry name" value="Ribonuclease Inhibitor"/>
    <property type="match status" value="6"/>
</dbReference>
<proteinExistence type="inferred from homology"/>
<keyword evidence="11" id="KW-0732">Signal</keyword>
<evidence type="ECO:0000256" key="2">
    <source>
        <dbReference type="ARBA" id="ARBA00009592"/>
    </source>
</evidence>
<dbReference type="Proteomes" id="UP000694853">
    <property type="component" value="Unplaced"/>
</dbReference>
<dbReference type="SMART" id="SM00365">
    <property type="entry name" value="LRR_SD22"/>
    <property type="match status" value="9"/>
</dbReference>
<keyword evidence="5 10" id="KW-0812">Transmembrane</keyword>
<dbReference type="PRINTS" id="PR00019">
    <property type="entry name" value="LEURICHRPT"/>
</dbReference>
<dbReference type="PANTHER" id="PTHR48062">
    <property type="entry name" value="RECEPTOR-LIKE PROTEIN 14"/>
    <property type="match status" value="1"/>
</dbReference>
<dbReference type="SMART" id="SM00369">
    <property type="entry name" value="LRR_TYP"/>
    <property type="match status" value="16"/>
</dbReference>
<feature type="domain" description="Leucine-rich repeat-containing N-terminal plant-type" evidence="12">
    <location>
        <begin position="28"/>
        <end position="61"/>
    </location>
</feature>
<feature type="signal peptide" evidence="11">
    <location>
        <begin position="1"/>
        <end position="23"/>
    </location>
</feature>
<evidence type="ECO:0000256" key="4">
    <source>
        <dbReference type="ARBA" id="ARBA00022614"/>
    </source>
</evidence>
<keyword evidence="4" id="KW-0433">Leucine-rich repeat</keyword>
<reference evidence="14" key="2">
    <citation type="submission" date="2025-08" db="UniProtKB">
        <authorList>
            <consortium name="RefSeq"/>
        </authorList>
    </citation>
    <scope>IDENTIFICATION</scope>
    <source>
        <tissue evidence="14">Young leaves</tissue>
    </source>
</reference>
<dbReference type="SUPFAM" id="SSF52047">
    <property type="entry name" value="RNI-like"/>
    <property type="match status" value="2"/>
</dbReference>
<dbReference type="RefSeq" id="XP_027352901.1">
    <property type="nucleotide sequence ID" value="XM_027497100.1"/>
</dbReference>
<evidence type="ECO:0000256" key="11">
    <source>
        <dbReference type="SAM" id="SignalP"/>
    </source>
</evidence>
<dbReference type="InterPro" id="IPR051502">
    <property type="entry name" value="RLP_Defense_Trigger"/>
</dbReference>
<dbReference type="OrthoDB" id="1424602at2759"/>
<dbReference type="InterPro" id="IPR001611">
    <property type="entry name" value="Leu-rich_rpt"/>
</dbReference>
<keyword evidence="3" id="KW-1003">Cell membrane</keyword>
<evidence type="ECO:0000259" key="12">
    <source>
        <dbReference type="Pfam" id="PF08263"/>
    </source>
</evidence>
<dbReference type="PANTHER" id="PTHR48062:SF21">
    <property type="entry name" value="RECEPTOR-LIKE PROTEIN 12"/>
    <property type="match status" value="1"/>
</dbReference>
<dbReference type="SUPFAM" id="SSF52058">
    <property type="entry name" value="L domain-like"/>
    <property type="match status" value="2"/>
</dbReference>